<protein>
    <submittedName>
        <fullName evidence="1">Uncharacterized protein</fullName>
    </submittedName>
</protein>
<gene>
    <name evidence="1" type="ORF">METZ01_LOCUS511026</name>
</gene>
<sequence>MPPSCRPRRKQFPTAHVANLPWLLRRCASYVSPETLGLCDNAVLLTKDPEPGFADHTYVTVADALLLGAALRQKPASQVLHQMLYGGVGDARGWQKVLNRLVKVSEPLQKIGRKSESYYSARSIDERLRASFVMDGKPYPKILTAVQQAALDAAALP</sequence>
<name>A0A383EMP1_9ZZZZ</name>
<feature type="non-terminal residue" evidence="1">
    <location>
        <position position="157"/>
    </location>
</feature>
<reference evidence="1" key="1">
    <citation type="submission" date="2018-05" db="EMBL/GenBank/DDBJ databases">
        <authorList>
            <person name="Lanie J.A."/>
            <person name="Ng W.-L."/>
            <person name="Kazmierczak K.M."/>
            <person name="Andrzejewski T.M."/>
            <person name="Davidsen T.M."/>
            <person name="Wayne K.J."/>
            <person name="Tettelin H."/>
            <person name="Glass J.I."/>
            <person name="Rusch D."/>
            <person name="Podicherti R."/>
            <person name="Tsui H.-C.T."/>
            <person name="Winkler M.E."/>
        </authorList>
    </citation>
    <scope>NUCLEOTIDE SEQUENCE</scope>
</reference>
<dbReference type="AlphaFoldDB" id="A0A383EMP1"/>
<organism evidence="1">
    <name type="scientific">marine metagenome</name>
    <dbReference type="NCBI Taxonomy" id="408172"/>
    <lineage>
        <taxon>unclassified sequences</taxon>
        <taxon>metagenomes</taxon>
        <taxon>ecological metagenomes</taxon>
    </lineage>
</organism>
<accession>A0A383EMP1</accession>
<evidence type="ECO:0000313" key="1">
    <source>
        <dbReference type="EMBL" id="SVE58172.1"/>
    </source>
</evidence>
<dbReference type="EMBL" id="UINC01227339">
    <property type="protein sequence ID" value="SVE58172.1"/>
    <property type="molecule type" value="Genomic_DNA"/>
</dbReference>
<proteinExistence type="predicted"/>